<evidence type="ECO:0000313" key="2">
    <source>
        <dbReference type="EMBL" id="KAG8181761.1"/>
    </source>
</evidence>
<gene>
    <name evidence="2" type="ORF">JTE90_018069</name>
</gene>
<evidence type="ECO:0000313" key="3">
    <source>
        <dbReference type="Proteomes" id="UP000827092"/>
    </source>
</evidence>
<evidence type="ECO:0000256" key="1">
    <source>
        <dbReference type="SAM" id="SignalP"/>
    </source>
</evidence>
<feature type="chain" id="PRO_5043966943" evidence="1">
    <location>
        <begin position="23"/>
        <end position="99"/>
    </location>
</feature>
<reference evidence="2 3" key="1">
    <citation type="journal article" date="2022" name="Nat. Ecol. Evol.">
        <title>A masculinizing supergene underlies an exaggerated male reproductive morph in a spider.</title>
        <authorList>
            <person name="Hendrickx F."/>
            <person name="De Corte Z."/>
            <person name="Sonet G."/>
            <person name="Van Belleghem S.M."/>
            <person name="Kostlbacher S."/>
            <person name="Vangestel C."/>
        </authorList>
    </citation>
    <scope>NUCLEOTIDE SEQUENCE [LARGE SCALE GENOMIC DNA]</scope>
    <source>
        <strain evidence="2">W744_W776</strain>
    </source>
</reference>
<comment type="caution">
    <text evidence="2">The sequence shown here is derived from an EMBL/GenBank/DDBJ whole genome shotgun (WGS) entry which is preliminary data.</text>
</comment>
<sequence>MQTILTPTGVLFFFVIVRTVLSRTTEFGGYVSGKVVLDTLDSPFEIRKDVIIEGDASLVIRPGVELRFAPGIGITVMRDGILEAKLRTQISLGRDYESA</sequence>
<dbReference type="Proteomes" id="UP000827092">
    <property type="component" value="Unassembled WGS sequence"/>
</dbReference>
<feature type="signal peptide" evidence="1">
    <location>
        <begin position="1"/>
        <end position="22"/>
    </location>
</feature>
<organism evidence="2 3">
    <name type="scientific">Oedothorax gibbosus</name>
    <dbReference type="NCBI Taxonomy" id="931172"/>
    <lineage>
        <taxon>Eukaryota</taxon>
        <taxon>Metazoa</taxon>
        <taxon>Ecdysozoa</taxon>
        <taxon>Arthropoda</taxon>
        <taxon>Chelicerata</taxon>
        <taxon>Arachnida</taxon>
        <taxon>Araneae</taxon>
        <taxon>Araneomorphae</taxon>
        <taxon>Entelegynae</taxon>
        <taxon>Araneoidea</taxon>
        <taxon>Linyphiidae</taxon>
        <taxon>Erigoninae</taxon>
        <taxon>Oedothorax</taxon>
    </lineage>
</organism>
<accession>A0AAV6UCH9</accession>
<keyword evidence="3" id="KW-1185">Reference proteome</keyword>
<proteinExistence type="predicted"/>
<name>A0AAV6UCH9_9ARAC</name>
<protein>
    <submittedName>
        <fullName evidence="2">Uncharacterized protein</fullName>
    </submittedName>
</protein>
<dbReference type="EMBL" id="JAFNEN010000497">
    <property type="protein sequence ID" value="KAG8181761.1"/>
    <property type="molecule type" value="Genomic_DNA"/>
</dbReference>
<dbReference type="AlphaFoldDB" id="A0AAV6UCH9"/>
<keyword evidence="1" id="KW-0732">Signal</keyword>